<dbReference type="Proteomes" id="UP001232148">
    <property type="component" value="Unassembled WGS sequence"/>
</dbReference>
<evidence type="ECO:0000259" key="6">
    <source>
        <dbReference type="PROSITE" id="PS51387"/>
    </source>
</evidence>
<dbReference type="InterPro" id="IPR050416">
    <property type="entry name" value="FAD-linked_Oxidoreductase"/>
</dbReference>
<proteinExistence type="inferred from homology"/>
<dbReference type="Gene3D" id="3.30.43.10">
    <property type="entry name" value="Uridine Diphospho-n-acetylenolpyruvylglucosamine Reductase, domain 2"/>
    <property type="match status" value="1"/>
</dbReference>
<dbReference type="Pfam" id="PF08031">
    <property type="entry name" value="BBE"/>
    <property type="match status" value="1"/>
</dbReference>
<dbReference type="InterPro" id="IPR006094">
    <property type="entry name" value="Oxid_FAD_bind_N"/>
</dbReference>
<dbReference type="PANTHER" id="PTHR42973:SF54">
    <property type="entry name" value="FAD-BINDING PCMH-TYPE DOMAIN-CONTAINING PROTEIN"/>
    <property type="match status" value="1"/>
</dbReference>
<name>A0AAD9LVS7_9PEZI</name>
<dbReference type="PANTHER" id="PTHR42973">
    <property type="entry name" value="BINDING OXIDOREDUCTASE, PUTATIVE (AFU_ORTHOLOGUE AFUA_1G17690)-RELATED"/>
    <property type="match status" value="1"/>
</dbReference>
<dbReference type="InterPro" id="IPR016169">
    <property type="entry name" value="FAD-bd_PCMH_sub2"/>
</dbReference>
<evidence type="ECO:0000256" key="4">
    <source>
        <dbReference type="ARBA" id="ARBA00023002"/>
    </source>
</evidence>
<evidence type="ECO:0000256" key="1">
    <source>
        <dbReference type="ARBA" id="ARBA00005466"/>
    </source>
</evidence>
<dbReference type="InterPro" id="IPR036318">
    <property type="entry name" value="FAD-bd_PCMH-like_sf"/>
</dbReference>
<comment type="similarity">
    <text evidence="1">Belongs to the oxygen-dependent FAD-linked oxidoreductase family.</text>
</comment>
<feature type="domain" description="FAD-binding PCMH-type" evidence="6">
    <location>
        <begin position="70"/>
        <end position="253"/>
    </location>
</feature>
<dbReference type="InterPro" id="IPR016166">
    <property type="entry name" value="FAD-bd_PCMH"/>
</dbReference>
<evidence type="ECO:0000256" key="2">
    <source>
        <dbReference type="ARBA" id="ARBA00022630"/>
    </source>
</evidence>
<dbReference type="SUPFAM" id="SSF56176">
    <property type="entry name" value="FAD-binding/transporter-associated domain-like"/>
    <property type="match status" value="1"/>
</dbReference>
<comment type="caution">
    <text evidence="7">The sequence shown here is derived from an EMBL/GenBank/DDBJ whole genome shotgun (WGS) entry which is preliminary data.</text>
</comment>
<keyword evidence="2" id="KW-0285">Flavoprotein</keyword>
<keyword evidence="4" id="KW-0560">Oxidoreductase</keyword>
<dbReference type="EMBL" id="MU843016">
    <property type="protein sequence ID" value="KAK2023009.1"/>
    <property type="molecule type" value="Genomic_DNA"/>
</dbReference>
<keyword evidence="8" id="KW-1185">Reference proteome</keyword>
<reference evidence="7" key="1">
    <citation type="submission" date="2021-06" db="EMBL/GenBank/DDBJ databases">
        <title>Comparative genomics, transcriptomics and evolutionary studies reveal genomic signatures of adaptation to plant cell wall in hemibiotrophic fungi.</title>
        <authorList>
            <consortium name="DOE Joint Genome Institute"/>
            <person name="Baroncelli R."/>
            <person name="Diaz J.F."/>
            <person name="Benocci T."/>
            <person name="Peng M."/>
            <person name="Battaglia E."/>
            <person name="Haridas S."/>
            <person name="Andreopoulos W."/>
            <person name="Labutti K."/>
            <person name="Pangilinan J."/>
            <person name="Floch G.L."/>
            <person name="Makela M.R."/>
            <person name="Henrissat B."/>
            <person name="Grigoriev I.V."/>
            <person name="Crouch J.A."/>
            <person name="De Vries R.P."/>
            <person name="Sukno S.A."/>
            <person name="Thon M.R."/>
        </authorList>
    </citation>
    <scope>NUCLEOTIDE SEQUENCE</scope>
    <source>
        <strain evidence="7">MAFF235873</strain>
    </source>
</reference>
<dbReference type="GO" id="GO:0071949">
    <property type="term" value="F:FAD binding"/>
    <property type="evidence" value="ECO:0007669"/>
    <property type="project" value="InterPro"/>
</dbReference>
<evidence type="ECO:0000256" key="5">
    <source>
        <dbReference type="SAM" id="SignalP"/>
    </source>
</evidence>
<keyword evidence="5" id="KW-0732">Signal</keyword>
<dbReference type="PROSITE" id="PS51387">
    <property type="entry name" value="FAD_PCMH"/>
    <property type="match status" value="1"/>
</dbReference>
<gene>
    <name evidence="7" type="ORF">LX32DRAFT_686775</name>
</gene>
<sequence length="554" mass="59729">MPPAASLSVVALTGLALVPVALAAGATLECSNPSQLITKLDDLFSSTSAIGCSGSQLQKDNAGGYWGEQYAKNASIVVYPSTAKDVQDAVSAFVSSEKGGKTELAFGSGFHGMTGAAATDGYMIDLKYLNKTELVYKEAFDGSIPAETVITYEGGARWGDVLKTTNGTGYTVVGARDSTVGVGGFSTGGGIGFLAGAYGFSGDRLLAMDVVLMDGTLVTATKANKYADLFWAIQGGGGQFGIVTKFYQKAALEPKLSHFHLWVVANESETQAQENTATFFESNTDPFTLMYYGYGYLPADIQNPTRDLAGRTVLIGVQFGNPADDAKQPGFHEVFNNQTLLKGVKTLSDVDYDLPYANAFEVINQFFPYGLRRGFWGPQTTKVTSGLLQDTKTIVKDWLDSLLATGEKPLTSLWAVQYMYPGLNGNLPAKSEDTAWPHTVAGHQTLFSPGWALPKNDKQTLETNTKINNLIYDHQSKVGPFLADYPNYISPDSEGHRVWGDNVQRLIDIKEKYDPDCIIAQGRVFASAGCTKRGKANIFAKSGSGPKMKYKRRQ</sequence>
<evidence type="ECO:0000313" key="8">
    <source>
        <dbReference type="Proteomes" id="UP001232148"/>
    </source>
</evidence>
<evidence type="ECO:0000256" key="3">
    <source>
        <dbReference type="ARBA" id="ARBA00022827"/>
    </source>
</evidence>
<feature type="chain" id="PRO_5042180102" evidence="5">
    <location>
        <begin position="24"/>
        <end position="554"/>
    </location>
</feature>
<dbReference type="AlphaFoldDB" id="A0AAD9LVS7"/>
<feature type="signal peptide" evidence="5">
    <location>
        <begin position="1"/>
        <end position="23"/>
    </location>
</feature>
<organism evidence="7 8">
    <name type="scientific">Colletotrichum zoysiae</name>
    <dbReference type="NCBI Taxonomy" id="1216348"/>
    <lineage>
        <taxon>Eukaryota</taxon>
        <taxon>Fungi</taxon>
        <taxon>Dikarya</taxon>
        <taxon>Ascomycota</taxon>
        <taxon>Pezizomycotina</taxon>
        <taxon>Sordariomycetes</taxon>
        <taxon>Hypocreomycetidae</taxon>
        <taxon>Glomerellales</taxon>
        <taxon>Glomerellaceae</taxon>
        <taxon>Colletotrichum</taxon>
        <taxon>Colletotrichum graminicola species complex</taxon>
    </lineage>
</organism>
<evidence type="ECO:0000313" key="7">
    <source>
        <dbReference type="EMBL" id="KAK2023009.1"/>
    </source>
</evidence>
<dbReference type="Gene3D" id="3.40.462.20">
    <property type="match status" value="1"/>
</dbReference>
<protein>
    <submittedName>
        <fullName evidence="7">FAD-binding domain-containing protein</fullName>
    </submittedName>
</protein>
<dbReference type="GO" id="GO:0016491">
    <property type="term" value="F:oxidoreductase activity"/>
    <property type="evidence" value="ECO:0007669"/>
    <property type="project" value="UniProtKB-KW"/>
</dbReference>
<dbReference type="InterPro" id="IPR016167">
    <property type="entry name" value="FAD-bd_PCMH_sub1"/>
</dbReference>
<dbReference type="Pfam" id="PF01565">
    <property type="entry name" value="FAD_binding_4"/>
    <property type="match status" value="1"/>
</dbReference>
<accession>A0AAD9LVS7</accession>
<dbReference type="Gene3D" id="3.30.465.10">
    <property type="match status" value="1"/>
</dbReference>
<keyword evidence="3" id="KW-0274">FAD</keyword>
<dbReference type="InterPro" id="IPR012951">
    <property type="entry name" value="BBE"/>
</dbReference>